<evidence type="ECO:0000256" key="2">
    <source>
        <dbReference type="SAM" id="MobiDB-lite"/>
    </source>
</evidence>
<evidence type="ECO:0008006" key="5">
    <source>
        <dbReference type="Google" id="ProtNLM"/>
    </source>
</evidence>
<feature type="region of interest" description="Disordered" evidence="2">
    <location>
        <begin position="1"/>
        <end position="53"/>
    </location>
</feature>
<feature type="region of interest" description="Disordered" evidence="2">
    <location>
        <begin position="530"/>
        <end position="549"/>
    </location>
</feature>
<feature type="compositionally biased region" description="Low complexity" evidence="2">
    <location>
        <begin position="536"/>
        <end position="549"/>
    </location>
</feature>
<dbReference type="EMBL" id="KB739858">
    <property type="protein sequence ID" value="ENN82095.1"/>
    <property type="molecule type" value="Genomic_DNA"/>
</dbReference>
<dbReference type="GO" id="GO:0099518">
    <property type="term" value="P:vesicle cytoskeletal trafficking"/>
    <property type="evidence" value="ECO:0007669"/>
    <property type="project" value="TreeGrafter"/>
</dbReference>
<dbReference type="OMA" id="TLSNGMC"/>
<feature type="coiled-coil region" evidence="1">
    <location>
        <begin position="436"/>
        <end position="502"/>
    </location>
</feature>
<dbReference type="GO" id="GO:0005802">
    <property type="term" value="C:trans-Golgi network"/>
    <property type="evidence" value="ECO:0007669"/>
    <property type="project" value="TreeGrafter"/>
</dbReference>
<feature type="coiled-coil region" evidence="1">
    <location>
        <begin position="293"/>
        <end position="407"/>
    </location>
</feature>
<dbReference type="AlphaFoldDB" id="N6UK42"/>
<dbReference type="InterPro" id="IPR038830">
    <property type="entry name" value="CCDC186"/>
</dbReference>
<organism evidence="4">
    <name type="scientific">Dendroctonus ponderosae</name>
    <name type="common">Mountain pine beetle</name>
    <dbReference type="NCBI Taxonomy" id="77166"/>
    <lineage>
        <taxon>Eukaryota</taxon>
        <taxon>Metazoa</taxon>
        <taxon>Ecdysozoa</taxon>
        <taxon>Arthropoda</taxon>
        <taxon>Hexapoda</taxon>
        <taxon>Insecta</taxon>
        <taxon>Pterygota</taxon>
        <taxon>Neoptera</taxon>
        <taxon>Endopterygota</taxon>
        <taxon>Coleoptera</taxon>
        <taxon>Polyphaga</taxon>
        <taxon>Cucujiformia</taxon>
        <taxon>Curculionidae</taxon>
        <taxon>Scolytinae</taxon>
        <taxon>Dendroctonus</taxon>
    </lineage>
</organism>
<protein>
    <recommendedName>
        <fullName evidence="5">Coiled-coil domain-containing protein 186</fullName>
    </recommendedName>
</protein>
<keyword evidence="1" id="KW-0175">Coiled coil</keyword>
<dbReference type="HOGENOM" id="CLU_007958_1_0_1"/>
<name>N6UK42_DENPD</name>
<feature type="coiled-coil region" evidence="1">
    <location>
        <begin position="110"/>
        <end position="260"/>
    </location>
</feature>
<evidence type="ECO:0000313" key="4">
    <source>
        <dbReference type="EMBL" id="ENN82095.1"/>
    </source>
</evidence>
<reference evidence="4" key="1">
    <citation type="journal article" date="2013" name="Genome Biol.">
        <title>Draft genome of the mountain pine beetle, Dendroctonus ponderosae Hopkins, a major forest pest.</title>
        <authorList>
            <person name="Keeling C.I."/>
            <person name="Yuen M.M."/>
            <person name="Liao N.Y."/>
            <person name="Docking T.R."/>
            <person name="Chan S.K."/>
            <person name="Taylor G.A."/>
            <person name="Palmquist D.L."/>
            <person name="Jackman S.D."/>
            <person name="Nguyen A."/>
            <person name="Li M."/>
            <person name="Henderson H."/>
            <person name="Janes J.K."/>
            <person name="Zhao Y."/>
            <person name="Pandoh P."/>
            <person name="Moore R."/>
            <person name="Sperling F.A."/>
            <person name="Huber D.P."/>
            <person name="Birol I."/>
            <person name="Jones S.J."/>
            <person name="Bohlmann J."/>
        </authorList>
    </citation>
    <scope>NUCLEOTIDE SEQUENCE</scope>
</reference>
<accession>N6UK42</accession>
<dbReference type="GO" id="GO:0031267">
    <property type="term" value="F:small GTPase binding"/>
    <property type="evidence" value="ECO:0007669"/>
    <property type="project" value="TreeGrafter"/>
</dbReference>
<dbReference type="PANTHER" id="PTHR18911">
    <property type="entry name" value="CTCL TUMOR ANTIGEN HD-CL-01"/>
    <property type="match status" value="1"/>
</dbReference>
<dbReference type="OrthoDB" id="5583482at2759"/>
<evidence type="ECO:0000313" key="3">
    <source>
        <dbReference type="EMBL" id="ENN81809.1"/>
    </source>
</evidence>
<dbReference type="EMBL" id="KB740053">
    <property type="protein sequence ID" value="ENN81809.1"/>
    <property type="molecule type" value="Genomic_DNA"/>
</dbReference>
<feature type="non-terminal residue" evidence="4">
    <location>
        <position position="1"/>
    </location>
</feature>
<proteinExistence type="predicted"/>
<gene>
    <name evidence="4" type="ORF">YQE_01527</name>
    <name evidence="3" type="ORF">YQE_01814</name>
</gene>
<evidence type="ECO:0000256" key="1">
    <source>
        <dbReference type="SAM" id="Coils"/>
    </source>
</evidence>
<feature type="compositionally biased region" description="Polar residues" evidence="2">
    <location>
        <begin position="31"/>
        <end position="53"/>
    </location>
</feature>
<sequence>MKANSDLQKHNQGESVDNELPEVSSQDRSKNVCQSETKPANNEQLSHSNNSNQSDILKVEEVTLNSPAYIKNNSIDELLQKVSYQQNVIEQNTDTIRFIEEKCAKLETFRKDIEHKLETAIKQKDAAIKEKENIVIRYAVGENNVLKERQQKEQAEKKYKDLHKEYELLQHKLQTMISEKSRICQMLDNKCYEYKNVQLEFDKAKQDLNNLETKLKWNQNSLKNEIEAHREIQARADALNAKVQDSVNQIEAAKKSAEETVKNFMTSQENRAYVLDQQVKEQQATLILLRHEKSDKDQHVKSLQSELERLQSKHKEIIEENNNLSLKVQHLERERLENEQKLSELRGYQDLQRQDAANLQTKNVQFEQVKLQLKHEEEQLQAANEQIERLKERNQEIESDMDSCRVREAELLVFTQQLTDKNVRLQSEFTAVETKVQQLSCEQTVLKRQLKEHETRISILNSTLEQERSKNATESESLTKNLKETQNKLDVALRDVADQQGENLVMKRKFDLSMREVNKELHHCRRKLEHYEAGDSSTNSSNSSSSLNVNGHAQNLCDTEHVKVIQPEPTIDKQTLIEHIVKLQRISAKKSEKIDFLEEHVNNLVSEIQKKTKLLQGYVLREQAGTLSSNSMDNNKAQLAKLNGVMASLYSSRVCDQNLTLELSLDINRKLQAVLEDALLKNITLKENVDTLGAEIDRLNQILKK</sequence>
<dbReference type="PANTHER" id="PTHR18911:SF5">
    <property type="entry name" value="COILED-COIL DOMAIN-CONTAINING PROTEIN 186"/>
    <property type="match status" value="1"/>
</dbReference>